<evidence type="ECO:0000256" key="8">
    <source>
        <dbReference type="SAM" id="SignalP"/>
    </source>
</evidence>
<keyword evidence="5 7" id="KW-0472">Membrane</keyword>
<dbReference type="Proteomes" id="UP000278437">
    <property type="component" value="Chromosome"/>
</dbReference>
<feature type="domain" description="TonB-dependent transporter Oar-like beta-barrel" evidence="10">
    <location>
        <begin position="332"/>
        <end position="569"/>
    </location>
</feature>
<dbReference type="Gene3D" id="2.170.130.10">
    <property type="entry name" value="TonB-dependent receptor, plug domain"/>
    <property type="match status" value="1"/>
</dbReference>
<feature type="signal peptide" evidence="8">
    <location>
        <begin position="1"/>
        <end position="27"/>
    </location>
</feature>
<evidence type="ECO:0000256" key="5">
    <source>
        <dbReference type="ARBA" id="ARBA00023136"/>
    </source>
</evidence>
<reference evidence="12" key="1">
    <citation type="submission" date="2017-03" db="EMBL/GenBank/DDBJ databases">
        <title>Full genome sequence of a non-lethal Shewanella isolate that potentiates virulence of Vibio parahaemolyticus causing acute hepatopancreatic necrosis disease (AHPND) in shrimp.</title>
        <authorList>
            <person name="Prachumwat A."/>
            <person name="Sritunyalucksana K."/>
        </authorList>
    </citation>
    <scope>NUCLEOTIDE SEQUENCE [LARGE SCALE GENOMIC DNA]</scope>
    <source>
        <strain evidence="12">TH2012</strain>
    </source>
</reference>
<dbReference type="InterPro" id="IPR036942">
    <property type="entry name" value="Beta-barrel_TonB_sf"/>
</dbReference>
<proteinExistence type="inferred from homology"/>
<dbReference type="Pfam" id="PF25183">
    <property type="entry name" value="OMP_b-brl_4"/>
    <property type="match status" value="2"/>
</dbReference>
<dbReference type="EMBL" id="CP020373">
    <property type="protein sequence ID" value="AZQ12044.1"/>
    <property type="molecule type" value="Genomic_DNA"/>
</dbReference>
<dbReference type="Pfam" id="PF07715">
    <property type="entry name" value="Plug"/>
    <property type="match status" value="1"/>
</dbReference>
<evidence type="ECO:0000256" key="1">
    <source>
        <dbReference type="ARBA" id="ARBA00004571"/>
    </source>
</evidence>
<evidence type="ECO:0008006" key="13">
    <source>
        <dbReference type="Google" id="ProtNLM"/>
    </source>
</evidence>
<dbReference type="InterPro" id="IPR037066">
    <property type="entry name" value="Plug_dom_sf"/>
</dbReference>
<keyword evidence="6 7" id="KW-0998">Cell outer membrane</keyword>
<gene>
    <name evidence="11" type="ORF">STH12_02980</name>
</gene>
<dbReference type="PANTHER" id="PTHR30069">
    <property type="entry name" value="TONB-DEPENDENT OUTER MEMBRANE RECEPTOR"/>
    <property type="match status" value="1"/>
</dbReference>
<comment type="subcellular location">
    <subcellularLocation>
        <location evidence="1 7">Cell outer membrane</location>
        <topology evidence="1 7">Multi-pass membrane protein</topology>
    </subcellularLocation>
</comment>
<feature type="domain" description="TonB-dependent transporter Oar-like beta-barrel" evidence="10">
    <location>
        <begin position="572"/>
        <end position="844"/>
    </location>
</feature>
<name>A0ABM7DQS4_9GAMM</name>
<keyword evidence="12" id="KW-1185">Reference proteome</keyword>
<dbReference type="Gene3D" id="2.40.170.20">
    <property type="entry name" value="TonB-dependent receptor, beta-barrel domain"/>
    <property type="match status" value="1"/>
</dbReference>
<sequence>MTRRTFQRSLIAASVSALFAISAPALAANNTSGSMKGQIVDSASNSALAGATVTITNKANGASTTVTVSQNGTFRVPSLAIGDYKITITKDGYQTQVIENAKVSIGNEVSIEVPMVSGDVERISVTGARVAMVDTATPEIALTISADEVARLPISQDVVSVALLAPGTTKGDSAFGNLASFGGASVAENTFIINGVNVTGFRKGTSIADIPFSAYQEFQVKTGGYSAQFGRSTGGVVNAVTKRGNNGWEFGVAARWEPDALREQRPSVVYPVGDSSGSIQPFDMFWDNSMDETDDFEAELSVSGDIIEDTLFVYGLIQPQKYKTRNAAASGSEYTVSENDDPLWLARIDWQISEDHSLMIWGFSDSEDYVDTTFDRETNEVSRVSVLSTGGTTWSAQYKGRFTDWLSMDALYGEVEFNGTRQAPEDETCPAIYDSRNGGLVAMGCWQNFTASAEEDKREQTNVNFNLDLFDDHAIRFGVDYENNTSLENSFYSGHVYYRYYKGSAGRILDNGYVLQEDTEFARTRVYENGGEFTSKSLAWYLEDTWNILPNLTARIGLRSESFENLNANGDAFIKIDNQLAPRLGLSWDPFDDGESKLFVNWGRYHIPVASNTNVRMAGAELYYEEFNVLGGVAADGTPTIGAALGDRNVFGNGEAADPAEILDTSIKPMYQDEFILGYEMNLDEDWTTGIKFTHRDLKSVIDDITIDKGIVANGWEYDPSHGGYYVLTNPNTDVTVYYDTDGDGTLEQVTIGADLMGYPDPERIYNSIELTLTRRWNEDWTMNASYTWAQSYGNAEGYVKSDNGQDDAGLTTDWDFPYLMDGANGYLPNDRRHTLKLYGAYKVTDDLSVGANMIAQSGRPKNAFGDHLPDSYPDPYEYGDTYYPFGEKCARGCMGREDWRFTVDLSATYNLSFIEAVQADIRLDVFNVFNSQNVIKTNEFLDIGGEYNPGYGLPEEFEQPRYVRLSANVKF</sequence>
<evidence type="ECO:0000256" key="6">
    <source>
        <dbReference type="ARBA" id="ARBA00023237"/>
    </source>
</evidence>
<keyword evidence="8" id="KW-0732">Signal</keyword>
<evidence type="ECO:0000256" key="2">
    <source>
        <dbReference type="ARBA" id="ARBA00022448"/>
    </source>
</evidence>
<dbReference type="InterPro" id="IPR012910">
    <property type="entry name" value="Plug_dom"/>
</dbReference>
<dbReference type="PANTHER" id="PTHR30069:SF46">
    <property type="entry name" value="OAR PROTEIN"/>
    <property type="match status" value="1"/>
</dbReference>
<dbReference type="Gene3D" id="2.60.40.1120">
    <property type="entry name" value="Carboxypeptidase-like, regulatory domain"/>
    <property type="match status" value="1"/>
</dbReference>
<organism evidence="11 12">
    <name type="scientific">Shewanella khirikhana</name>
    <dbReference type="NCBI Taxonomy" id="1965282"/>
    <lineage>
        <taxon>Bacteria</taxon>
        <taxon>Pseudomonadati</taxon>
        <taxon>Pseudomonadota</taxon>
        <taxon>Gammaproteobacteria</taxon>
        <taxon>Alteromonadales</taxon>
        <taxon>Shewanellaceae</taxon>
        <taxon>Shewanella</taxon>
    </lineage>
</organism>
<evidence type="ECO:0000256" key="7">
    <source>
        <dbReference type="PROSITE-ProRule" id="PRU01360"/>
    </source>
</evidence>
<dbReference type="InterPro" id="IPR057601">
    <property type="entry name" value="Oar-like_b-barrel"/>
</dbReference>
<dbReference type="InterPro" id="IPR013784">
    <property type="entry name" value="Carb-bd-like_fold"/>
</dbReference>
<dbReference type="SUPFAM" id="SSF56935">
    <property type="entry name" value="Porins"/>
    <property type="match status" value="1"/>
</dbReference>
<keyword evidence="3 7" id="KW-1134">Transmembrane beta strand</keyword>
<dbReference type="SUPFAM" id="SSF49452">
    <property type="entry name" value="Starch-binding domain-like"/>
    <property type="match status" value="1"/>
</dbReference>
<evidence type="ECO:0000259" key="10">
    <source>
        <dbReference type="Pfam" id="PF25183"/>
    </source>
</evidence>
<feature type="chain" id="PRO_5046018460" description="TonB-dependent Receptor Plug Domain protein" evidence="8">
    <location>
        <begin position="28"/>
        <end position="972"/>
    </location>
</feature>
<keyword evidence="2 7" id="KW-0813">Transport</keyword>
<dbReference type="InterPro" id="IPR039426">
    <property type="entry name" value="TonB-dep_rcpt-like"/>
</dbReference>
<keyword evidence="4 7" id="KW-0812">Transmembrane</keyword>
<dbReference type="Pfam" id="PF13620">
    <property type="entry name" value="CarboxypepD_reg"/>
    <property type="match status" value="1"/>
</dbReference>
<evidence type="ECO:0000256" key="3">
    <source>
        <dbReference type="ARBA" id="ARBA00022452"/>
    </source>
</evidence>
<evidence type="ECO:0000313" key="12">
    <source>
        <dbReference type="Proteomes" id="UP000278437"/>
    </source>
</evidence>
<feature type="domain" description="TonB-dependent receptor plug" evidence="9">
    <location>
        <begin position="137"/>
        <end position="236"/>
    </location>
</feature>
<evidence type="ECO:0000313" key="11">
    <source>
        <dbReference type="EMBL" id="AZQ12044.1"/>
    </source>
</evidence>
<evidence type="ECO:0000256" key="4">
    <source>
        <dbReference type="ARBA" id="ARBA00022692"/>
    </source>
</evidence>
<accession>A0ABM7DQS4</accession>
<protein>
    <recommendedName>
        <fullName evidence="13">TonB-dependent Receptor Plug Domain protein</fullName>
    </recommendedName>
</protein>
<evidence type="ECO:0000259" key="9">
    <source>
        <dbReference type="Pfam" id="PF07715"/>
    </source>
</evidence>
<dbReference type="RefSeq" id="WP_126168248.1">
    <property type="nucleotide sequence ID" value="NZ_CP020373.1"/>
</dbReference>
<dbReference type="PROSITE" id="PS52016">
    <property type="entry name" value="TONB_DEPENDENT_REC_3"/>
    <property type="match status" value="1"/>
</dbReference>
<comment type="similarity">
    <text evidence="7">Belongs to the TonB-dependent receptor family.</text>
</comment>